<evidence type="ECO:0000313" key="2">
    <source>
        <dbReference type="Proteomes" id="UP001229651"/>
    </source>
</evidence>
<protein>
    <submittedName>
        <fullName evidence="1">Uncharacterized protein</fullName>
    </submittedName>
</protein>
<keyword evidence="2" id="KW-1185">Reference proteome</keyword>
<dbReference type="Proteomes" id="UP001229651">
    <property type="component" value="Unassembled WGS sequence"/>
</dbReference>
<name>A0ABU0EMV5_9PSEU</name>
<dbReference type="RefSeq" id="WP_306988526.1">
    <property type="nucleotide sequence ID" value="NZ_JAUSUT010000001.1"/>
</dbReference>
<sequence>MPYTRHGHWYGSGTPVTPRPRVARCGGSGLCRDCALDASGAAPAAPDRPCEHEVFQAEVAVNRLTKHEGGPVVGFRADVRVRCAQCGERFRWSGVPAGLLPDRPAVSVDGTELRAPLRPASADPDFGLGLPGFTVRPGGQG</sequence>
<dbReference type="EMBL" id="JAUSUT010000001">
    <property type="protein sequence ID" value="MDQ0376602.1"/>
    <property type="molecule type" value="Genomic_DNA"/>
</dbReference>
<proteinExistence type="predicted"/>
<gene>
    <name evidence="1" type="ORF">FB470_000596</name>
</gene>
<evidence type="ECO:0000313" key="1">
    <source>
        <dbReference type="EMBL" id="MDQ0376602.1"/>
    </source>
</evidence>
<accession>A0ABU0EMV5</accession>
<organism evidence="1 2">
    <name type="scientific">Amycolatopsis thermophila</name>
    <dbReference type="NCBI Taxonomy" id="206084"/>
    <lineage>
        <taxon>Bacteria</taxon>
        <taxon>Bacillati</taxon>
        <taxon>Actinomycetota</taxon>
        <taxon>Actinomycetes</taxon>
        <taxon>Pseudonocardiales</taxon>
        <taxon>Pseudonocardiaceae</taxon>
        <taxon>Amycolatopsis</taxon>
    </lineage>
</organism>
<comment type="caution">
    <text evidence="1">The sequence shown here is derived from an EMBL/GenBank/DDBJ whole genome shotgun (WGS) entry which is preliminary data.</text>
</comment>
<reference evidence="1 2" key="1">
    <citation type="submission" date="2023-07" db="EMBL/GenBank/DDBJ databases">
        <title>Sequencing the genomes of 1000 actinobacteria strains.</title>
        <authorList>
            <person name="Klenk H.-P."/>
        </authorList>
    </citation>
    <scope>NUCLEOTIDE SEQUENCE [LARGE SCALE GENOMIC DNA]</scope>
    <source>
        <strain evidence="1 2">DSM 45805</strain>
    </source>
</reference>